<evidence type="ECO:0000313" key="11">
    <source>
        <dbReference type="EMBL" id="MDT0344225.1"/>
    </source>
</evidence>
<evidence type="ECO:0000256" key="8">
    <source>
        <dbReference type="SAM" id="Coils"/>
    </source>
</evidence>
<dbReference type="Pfam" id="PF21105">
    <property type="entry name" value="DyP_N"/>
    <property type="match status" value="1"/>
</dbReference>
<gene>
    <name evidence="11" type="ORF">RM590_16600</name>
</gene>
<feature type="coiled-coil region" evidence="8">
    <location>
        <begin position="170"/>
        <end position="197"/>
    </location>
</feature>
<dbReference type="PROSITE" id="PS51404">
    <property type="entry name" value="DYP_PEROXIDASE"/>
    <property type="match status" value="1"/>
</dbReference>
<evidence type="ECO:0000256" key="2">
    <source>
        <dbReference type="ARBA" id="ARBA00022559"/>
    </source>
</evidence>
<dbReference type="PANTHER" id="PTHR30521:SF4">
    <property type="entry name" value="DEFERROCHELATASE"/>
    <property type="match status" value="1"/>
</dbReference>
<evidence type="ECO:0000256" key="1">
    <source>
        <dbReference type="ARBA" id="ARBA00001970"/>
    </source>
</evidence>
<evidence type="ECO:0000313" key="12">
    <source>
        <dbReference type="Proteomes" id="UP001183246"/>
    </source>
</evidence>
<dbReference type="InterPro" id="IPR006314">
    <property type="entry name" value="Dyp_peroxidase"/>
</dbReference>
<dbReference type="Proteomes" id="UP001183246">
    <property type="component" value="Unassembled WGS sequence"/>
</dbReference>
<comment type="similarity">
    <text evidence="7">Belongs to the DyP-type peroxidase family.</text>
</comment>
<keyword evidence="6" id="KW-0408">Iron</keyword>
<feature type="region of interest" description="Disordered" evidence="9">
    <location>
        <begin position="334"/>
        <end position="354"/>
    </location>
</feature>
<dbReference type="InterPro" id="IPR049509">
    <property type="entry name" value="DyP_N"/>
</dbReference>
<dbReference type="InterPro" id="IPR001480">
    <property type="entry name" value="Bulb-type_lectin_dom"/>
</dbReference>
<comment type="caution">
    <text evidence="11">The sequence shown here is derived from an EMBL/GenBank/DDBJ whole genome shotgun (WGS) entry which is preliminary data.</text>
</comment>
<sequence length="636" mass="68592">MTYSVTTPMANSVAVPRQGTAPAPALPLRGSTEIQGDILAGFKKDHVQLLFLTFGDPELARRWLGRLRHRVAATREVAAFNEAFSRARRNAAGGDPHNLNAVWRAVSFTYSGLAELVGGDPIADVPAGTTQWAFREGAARRADALGDTGPSDPATWLFGAGHNDPVHAVLTVAADRAEDLRAALAREQEEIATHRLAIAFEQYGATLEGVRRGKEHFGFKDSISQPGVQGFDEPDPANTEYQLGKPGTRIIPAGEFLIGHATDHRLPAALPDWMVNGSFHVVRRLAQDVPGWWAQIADLLGALKERGAVPPEATSEWLAARMFGRWRSGTPVVKSPDSDLPAHPGAEADNDFGFKDDLDGRITPLFSHLRKANPRDGLKVRPDQPEPLGLKGALDGRRIMRRGVPYGMPFDPAGGPGNGPDAPRGMVFVCYQADLLEQFEFIQRTWVEGDNFPERPEAVGRDAVIGREGAVSFPAGGASSAGNVPLTLRQFVRTEGCVYAFAPSLPALKRLAEGDIPPGGGSPEEQVLTAPAVLRRGEVLSSGKARLRFRDATGDLTVHDENEVERWSTRMSNNDAVRAEFLADGRLVLPDTEGAILWSTPTEGNPGATLVVQVDGDVVIRAADGRTLWHTDTAHE</sequence>
<dbReference type="NCBIfam" id="TIGR01413">
    <property type="entry name" value="Dyp_perox_fam"/>
    <property type="match status" value="1"/>
</dbReference>
<evidence type="ECO:0000256" key="3">
    <source>
        <dbReference type="ARBA" id="ARBA00022617"/>
    </source>
</evidence>
<keyword evidence="12" id="KW-1185">Reference proteome</keyword>
<reference evidence="12" key="1">
    <citation type="submission" date="2023-07" db="EMBL/GenBank/DDBJ databases">
        <title>30 novel species of actinomycetes from the DSMZ collection.</title>
        <authorList>
            <person name="Nouioui I."/>
        </authorList>
    </citation>
    <scope>NUCLEOTIDE SEQUENCE [LARGE SCALE GENOMIC DNA]</scope>
    <source>
        <strain evidence="12">DSM 44938</strain>
    </source>
</reference>
<evidence type="ECO:0000256" key="6">
    <source>
        <dbReference type="ARBA" id="ARBA00023004"/>
    </source>
</evidence>
<dbReference type="InterPro" id="IPR011008">
    <property type="entry name" value="Dimeric_a/b-barrel"/>
</dbReference>
<dbReference type="SMART" id="SM00108">
    <property type="entry name" value="B_lectin"/>
    <property type="match status" value="1"/>
</dbReference>
<evidence type="ECO:0000259" key="10">
    <source>
        <dbReference type="PROSITE" id="PS50927"/>
    </source>
</evidence>
<keyword evidence="5" id="KW-0560">Oxidoreductase</keyword>
<organism evidence="11 12">
    <name type="scientific">Streptomyces litchfieldiae</name>
    <dbReference type="NCBI Taxonomy" id="3075543"/>
    <lineage>
        <taxon>Bacteria</taxon>
        <taxon>Bacillati</taxon>
        <taxon>Actinomycetota</taxon>
        <taxon>Actinomycetes</taxon>
        <taxon>Kitasatosporales</taxon>
        <taxon>Streptomycetaceae</taxon>
        <taxon>Streptomyces</taxon>
    </lineage>
</organism>
<name>A0ABU2MRH1_9ACTN</name>
<dbReference type="EMBL" id="JAVREL010000009">
    <property type="protein sequence ID" value="MDT0344225.1"/>
    <property type="molecule type" value="Genomic_DNA"/>
</dbReference>
<dbReference type="SUPFAM" id="SSF51110">
    <property type="entry name" value="alpha-D-mannose-specific plant lectins"/>
    <property type="match status" value="1"/>
</dbReference>
<accession>A0ABU2MRH1</accession>
<protein>
    <submittedName>
        <fullName evidence="11">Dyp-type peroxidase</fullName>
    </submittedName>
</protein>
<evidence type="ECO:0000256" key="4">
    <source>
        <dbReference type="ARBA" id="ARBA00022723"/>
    </source>
</evidence>
<dbReference type="PROSITE" id="PS50927">
    <property type="entry name" value="BULB_LECTIN"/>
    <property type="match status" value="1"/>
</dbReference>
<keyword evidence="8" id="KW-0175">Coiled coil</keyword>
<evidence type="ECO:0000256" key="5">
    <source>
        <dbReference type="ARBA" id="ARBA00023002"/>
    </source>
</evidence>
<comment type="cofactor">
    <cofactor evidence="1">
        <name>heme b</name>
        <dbReference type="ChEBI" id="CHEBI:60344"/>
    </cofactor>
</comment>
<dbReference type="InterPro" id="IPR036426">
    <property type="entry name" value="Bulb-type_lectin_dom_sf"/>
</dbReference>
<dbReference type="GO" id="GO:0004601">
    <property type="term" value="F:peroxidase activity"/>
    <property type="evidence" value="ECO:0007669"/>
    <property type="project" value="UniProtKB-KW"/>
</dbReference>
<keyword evidence="2 11" id="KW-0575">Peroxidase</keyword>
<dbReference type="RefSeq" id="WP_311705361.1">
    <property type="nucleotide sequence ID" value="NZ_JAVREL010000009.1"/>
</dbReference>
<keyword evidence="4" id="KW-0479">Metal-binding</keyword>
<evidence type="ECO:0000256" key="7">
    <source>
        <dbReference type="ARBA" id="ARBA00025737"/>
    </source>
</evidence>
<keyword evidence="3" id="KW-0349">Heme</keyword>
<proteinExistence type="inferred from homology"/>
<dbReference type="Gene3D" id="2.90.10.10">
    <property type="entry name" value="Bulb-type lectin domain"/>
    <property type="match status" value="1"/>
</dbReference>
<dbReference type="SUPFAM" id="SSF54909">
    <property type="entry name" value="Dimeric alpha+beta barrel"/>
    <property type="match status" value="1"/>
</dbReference>
<dbReference type="PANTHER" id="PTHR30521">
    <property type="entry name" value="DEFERROCHELATASE/PEROXIDASE"/>
    <property type="match status" value="1"/>
</dbReference>
<evidence type="ECO:0000256" key="9">
    <source>
        <dbReference type="SAM" id="MobiDB-lite"/>
    </source>
</evidence>
<feature type="domain" description="Bulb-type lectin" evidence="10">
    <location>
        <begin position="525"/>
        <end position="636"/>
    </location>
</feature>